<proteinExistence type="predicted"/>
<sequence>LLPAFRSGGLGGGRYERGFCILDFEPNKLEFQNSNIIDVSIIITSKFNHEFLFILRKSSFEKNCCLNASSPLTLFIVASPSSSILIYFFVTDLTSLVFSSLQRV</sequence>
<name>A0AAQ3MMW3_VIGMU</name>
<protein>
    <submittedName>
        <fullName evidence="1">Uncharacterized protein</fullName>
    </submittedName>
</protein>
<dbReference type="Proteomes" id="UP001374535">
    <property type="component" value="Chromosome 10"/>
</dbReference>
<reference evidence="1 2" key="1">
    <citation type="journal article" date="2023" name="Life. Sci Alliance">
        <title>Evolutionary insights into 3D genome organization and epigenetic landscape of Vigna mungo.</title>
        <authorList>
            <person name="Junaid A."/>
            <person name="Singh B."/>
            <person name="Bhatia S."/>
        </authorList>
    </citation>
    <scope>NUCLEOTIDE SEQUENCE [LARGE SCALE GENOMIC DNA]</scope>
    <source>
        <strain evidence="1">Urdbean</strain>
    </source>
</reference>
<evidence type="ECO:0000313" key="1">
    <source>
        <dbReference type="EMBL" id="WVY93831.1"/>
    </source>
</evidence>
<organism evidence="1 2">
    <name type="scientific">Vigna mungo</name>
    <name type="common">Black gram</name>
    <name type="synonym">Phaseolus mungo</name>
    <dbReference type="NCBI Taxonomy" id="3915"/>
    <lineage>
        <taxon>Eukaryota</taxon>
        <taxon>Viridiplantae</taxon>
        <taxon>Streptophyta</taxon>
        <taxon>Embryophyta</taxon>
        <taxon>Tracheophyta</taxon>
        <taxon>Spermatophyta</taxon>
        <taxon>Magnoliopsida</taxon>
        <taxon>eudicotyledons</taxon>
        <taxon>Gunneridae</taxon>
        <taxon>Pentapetalae</taxon>
        <taxon>rosids</taxon>
        <taxon>fabids</taxon>
        <taxon>Fabales</taxon>
        <taxon>Fabaceae</taxon>
        <taxon>Papilionoideae</taxon>
        <taxon>50 kb inversion clade</taxon>
        <taxon>NPAAA clade</taxon>
        <taxon>indigoferoid/millettioid clade</taxon>
        <taxon>Phaseoleae</taxon>
        <taxon>Vigna</taxon>
    </lineage>
</organism>
<keyword evidence="2" id="KW-1185">Reference proteome</keyword>
<feature type="non-terminal residue" evidence="1">
    <location>
        <position position="1"/>
    </location>
</feature>
<gene>
    <name evidence="1" type="ORF">V8G54_032919</name>
</gene>
<dbReference type="AlphaFoldDB" id="A0AAQ3MMW3"/>
<accession>A0AAQ3MMW3</accession>
<evidence type="ECO:0000313" key="2">
    <source>
        <dbReference type="Proteomes" id="UP001374535"/>
    </source>
</evidence>
<dbReference type="EMBL" id="CP144691">
    <property type="protein sequence ID" value="WVY93831.1"/>
    <property type="molecule type" value="Genomic_DNA"/>
</dbReference>